<name>A0A164UJ46_9AGAM</name>
<keyword evidence="2" id="KW-0812">Transmembrane</keyword>
<evidence type="ECO:0000256" key="2">
    <source>
        <dbReference type="SAM" id="Phobius"/>
    </source>
</evidence>
<reference evidence="3 4" key="1">
    <citation type="journal article" date="2016" name="Mol. Biol. Evol.">
        <title>Comparative Genomics of Early-Diverging Mushroom-Forming Fungi Provides Insights into the Origins of Lignocellulose Decay Capabilities.</title>
        <authorList>
            <person name="Nagy L.G."/>
            <person name="Riley R."/>
            <person name="Tritt A."/>
            <person name="Adam C."/>
            <person name="Daum C."/>
            <person name="Floudas D."/>
            <person name="Sun H."/>
            <person name="Yadav J.S."/>
            <person name="Pangilinan J."/>
            <person name="Larsson K.H."/>
            <person name="Matsuura K."/>
            <person name="Barry K."/>
            <person name="Labutti K."/>
            <person name="Kuo R."/>
            <person name="Ohm R.A."/>
            <person name="Bhattacharya S.S."/>
            <person name="Shirouzu T."/>
            <person name="Yoshinaga Y."/>
            <person name="Martin F.M."/>
            <person name="Grigoriev I.V."/>
            <person name="Hibbett D.S."/>
        </authorList>
    </citation>
    <scope>NUCLEOTIDE SEQUENCE [LARGE SCALE GENOMIC DNA]</scope>
    <source>
        <strain evidence="3 4">HHB9708</strain>
    </source>
</reference>
<evidence type="ECO:0000313" key="3">
    <source>
        <dbReference type="EMBL" id="KZS93279.1"/>
    </source>
</evidence>
<feature type="compositionally biased region" description="Polar residues" evidence="1">
    <location>
        <begin position="36"/>
        <end position="47"/>
    </location>
</feature>
<dbReference type="PANTHER" id="PTHR34391">
    <property type="entry name" value="UPF0658 GOLGI APPARATUS MEMBRANE PROTEIN C1952.10C-RELATED"/>
    <property type="match status" value="1"/>
</dbReference>
<evidence type="ECO:0000313" key="4">
    <source>
        <dbReference type="Proteomes" id="UP000076722"/>
    </source>
</evidence>
<dbReference type="AlphaFoldDB" id="A0A164UJ46"/>
<sequence length="446" mass="50474">MDPYYSSHSRNQPQYDDEESSPPNDPYAIHYPPQHSLPTNSTPNYPYSTRLGGPSTYALSPKPSYQSDVSLPDIESSTDLVDKPFQSSRSVRVAPPPQKSIWASMLPDSMSCRLFVLVVVLETVADIAIEGDILLRFHQLGEKGQIDAIDRLQVYLSIFAFAHVFQFVVALDAVRLRNTLQFLFLTMFNALFLVYAILQISEIRNTWPQGEPQNSTIPINILTAIIPCVIGVAELAFIVLGWSIWREFGWKVFKLLGADLRIKTIYMHYQIYECLLKFDIFFAIGFSAQLMTLVLQRTDVEYYITVAALPVSLLILIAGHLAARHENKPLMYVFMVGCIAGSGYFGYKLYRIIEHRNEDPYKSVLKSLSTFAALSLVFLLTTFTWACIVMSNFGLGLKNNCQFLCFPIRVFLIISFQCRIAKQDQDAHGALTVAILANFRAQRVIE</sequence>
<protein>
    <submittedName>
        <fullName evidence="3">Uncharacterized protein</fullName>
    </submittedName>
</protein>
<accession>A0A164UJ46</accession>
<feature type="region of interest" description="Disordered" evidence="1">
    <location>
        <begin position="1"/>
        <end position="71"/>
    </location>
</feature>
<feature type="transmembrane region" description="Helical" evidence="2">
    <location>
        <begin position="371"/>
        <end position="395"/>
    </location>
</feature>
<feature type="transmembrane region" description="Helical" evidence="2">
    <location>
        <begin position="155"/>
        <end position="174"/>
    </location>
</feature>
<proteinExistence type="predicted"/>
<dbReference type="Proteomes" id="UP000076722">
    <property type="component" value="Unassembled WGS sequence"/>
</dbReference>
<dbReference type="OrthoDB" id="2448307at2759"/>
<evidence type="ECO:0000256" key="1">
    <source>
        <dbReference type="SAM" id="MobiDB-lite"/>
    </source>
</evidence>
<dbReference type="EMBL" id="KV419407">
    <property type="protein sequence ID" value="KZS93279.1"/>
    <property type="molecule type" value="Genomic_DNA"/>
</dbReference>
<organism evidence="3 4">
    <name type="scientific">Sistotremastrum niveocremeum HHB9708</name>
    <dbReference type="NCBI Taxonomy" id="1314777"/>
    <lineage>
        <taxon>Eukaryota</taxon>
        <taxon>Fungi</taxon>
        <taxon>Dikarya</taxon>
        <taxon>Basidiomycota</taxon>
        <taxon>Agaricomycotina</taxon>
        <taxon>Agaricomycetes</taxon>
        <taxon>Sistotremastrales</taxon>
        <taxon>Sistotremastraceae</taxon>
        <taxon>Sertulicium</taxon>
        <taxon>Sertulicium niveocremeum</taxon>
    </lineage>
</organism>
<dbReference type="PANTHER" id="PTHR34391:SF2">
    <property type="entry name" value="TRP C-TERMINAL DOMAIN-CONTAINING PROTEIN"/>
    <property type="match status" value="1"/>
</dbReference>
<keyword evidence="2" id="KW-0472">Membrane</keyword>
<feature type="transmembrane region" description="Helical" evidence="2">
    <location>
        <begin position="275"/>
        <end position="295"/>
    </location>
</feature>
<gene>
    <name evidence="3" type="ORF">SISNIDRAFT_75794</name>
</gene>
<feature type="transmembrane region" description="Helical" evidence="2">
    <location>
        <begin position="219"/>
        <end position="245"/>
    </location>
</feature>
<keyword evidence="4" id="KW-1185">Reference proteome</keyword>
<feature type="transmembrane region" description="Helical" evidence="2">
    <location>
        <begin position="302"/>
        <end position="323"/>
    </location>
</feature>
<feature type="compositionally biased region" description="Polar residues" evidence="1">
    <location>
        <begin position="1"/>
        <end position="14"/>
    </location>
</feature>
<keyword evidence="2" id="KW-1133">Transmembrane helix</keyword>
<dbReference type="GO" id="GO:0005794">
    <property type="term" value="C:Golgi apparatus"/>
    <property type="evidence" value="ECO:0007669"/>
    <property type="project" value="TreeGrafter"/>
</dbReference>
<feature type="transmembrane region" description="Helical" evidence="2">
    <location>
        <begin position="329"/>
        <end position="350"/>
    </location>
</feature>
<feature type="transmembrane region" description="Helical" evidence="2">
    <location>
        <begin position="180"/>
        <end position="198"/>
    </location>
</feature>
<feature type="transmembrane region" description="Helical" evidence="2">
    <location>
        <begin position="114"/>
        <end position="135"/>
    </location>
</feature>
<dbReference type="InterPro" id="IPR040410">
    <property type="entry name" value="UPF0658_Golgi"/>
</dbReference>